<dbReference type="CDD" id="cd00171">
    <property type="entry name" value="Sec7"/>
    <property type="match status" value="1"/>
</dbReference>
<dbReference type="Gene3D" id="1.10.220.20">
    <property type="match status" value="1"/>
</dbReference>
<reference evidence="4" key="1">
    <citation type="journal article" date="2023" name="Commun. Biol.">
        <title>Genome analysis of Parmales, the sister group of diatoms, reveals the evolutionary specialization of diatoms from phago-mixotrophs to photoautotrophs.</title>
        <authorList>
            <person name="Ban H."/>
            <person name="Sato S."/>
            <person name="Yoshikawa S."/>
            <person name="Yamada K."/>
            <person name="Nakamura Y."/>
            <person name="Ichinomiya M."/>
            <person name="Sato N."/>
            <person name="Blanc-Mathieu R."/>
            <person name="Endo H."/>
            <person name="Kuwata A."/>
            <person name="Ogata H."/>
        </authorList>
    </citation>
    <scope>NUCLEOTIDE SEQUENCE [LARGE SCALE GENOMIC DNA]</scope>
</reference>
<feature type="domain" description="SEC7" evidence="2">
    <location>
        <begin position="482"/>
        <end position="701"/>
    </location>
</feature>
<protein>
    <recommendedName>
        <fullName evidence="2">SEC7 domain-containing protein</fullName>
    </recommendedName>
</protein>
<dbReference type="OrthoDB" id="430364at2759"/>
<dbReference type="EMBL" id="BRYA01001484">
    <property type="protein sequence ID" value="GMI44479.1"/>
    <property type="molecule type" value="Genomic_DNA"/>
</dbReference>
<dbReference type="InterPro" id="IPR000904">
    <property type="entry name" value="Sec7_dom"/>
</dbReference>
<feature type="compositionally biased region" description="Basic and acidic residues" evidence="1">
    <location>
        <begin position="423"/>
        <end position="432"/>
    </location>
</feature>
<proteinExistence type="predicted"/>
<dbReference type="PROSITE" id="PS50190">
    <property type="entry name" value="SEC7"/>
    <property type="match status" value="1"/>
</dbReference>
<feature type="region of interest" description="Disordered" evidence="1">
    <location>
        <begin position="1027"/>
        <end position="1053"/>
    </location>
</feature>
<evidence type="ECO:0000256" key="1">
    <source>
        <dbReference type="SAM" id="MobiDB-lite"/>
    </source>
</evidence>
<dbReference type="InterPro" id="IPR035999">
    <property type="entry name" value="Sec7_dom_sf"/>
</dbReference>
<dbReference type="Pfam" id="PF01369">
    <property type="entry name" value="Sec7"/>
    <property type="match status" value="1"/>
</dbReference>
<feature type="region of interest" description="Disordered" evidence="1">
    <location>
        <begin position="412"/>
        <end position="432"/>
    </location>
</feature>
<dbReference type="SMART" id="SM00222">
    <property type="entry name" value="Sec7"/>
    <property type="match status" value="1"/>
</dbReference>
<dbReference type="InterPro" id="IPR023394">
    <property type="entry name" value="Sec7_C_sf"/>
</dbReference>
<evidence type="ECO:0000313" key="4">
    <source>
        <dbReference type="Proteomes" id="UP001165065"/>
    </source>
</evidence>
<organism evidence="3 4">
    <name type="scientific">Triparma columacea</name>
    <dbReference type="NCBI Taxonomy" id="722753"/>
    <lineage>
        <taxon>Eukaryota</taxon>
        <taxon>Sar</taxon>
        <taxon>Stramenopiles</taxon>
        <taxon>Ochrophyta</taxon>
        <taxon>Bolidophyceae</taxon>
        <taxon>Parmales</taxon>
        <taxon>Triparmaceae</taxon>
        <taxon>Triparma</taxon>
    </lineage>
</organism>
<keyword evidence="4" id="KW-1185">Reference proteome</keyword>
<dbReference type="Gene3D" id="1.10.1000.11">
    <property type="entry name" value="Arf Nucleotide-binding Site Opener,domain 2"/>
    <property type="match status" value="1"/>
</dbReference>
<comment type="caution">
    <text evidence="3">The sequence shown here is derived from an EMBL/GenBank/DDBJ whole genome shotgun (WGS) entry which is preliminary data.</text>
</comment>
<evidence type="ECO:0000313" key="3">
    <source>
        <dbReference type="EMBL" id="GMI44479.1"/>
    </source>
</evidence>
<evidence type="ECO:0000259" key="2">
    <source>
        <dbReference type="PROSITE" id="PS50190"/>
    </source>
</evidence>
<dbReference type="GO" id="GO:0032012">
    <property type="term" value="P:regulation of ARF protein signal transduction"/>
    <property type="evidence" value="ECO:0007669"/>
    <property type="project" value="InterPro"/>
</dbReference>
<dbReference type="GO" id="GO:0005085">
    <property type="term" value="F:guanyl-nucleotide exchange factor activity"/>
    <property type="evidence" value="ECO:0007669"/>
    <property type="project" value="InterPro"/>
</dbReference>
<feature type="region of interest" description="Disordered" evidence="1">
    <location>
        <begin position="990"/>
        <end position="1010"/>
    </location>
</feature>
<sequence>MTPLPSTSNANTLISNQTLSLISSLPPSASILPLRTLRTNLCSFANETSSTTAAPKSINLIAPFLSILQNSTYTGHQVVSTLELLSLLLTPVSVLDPLHLLIGFPGASNSWNGETGTYCLEDIFTGIEGIRYTQVEEGEDEVVEMALNNINLSILKLSALITSSPASPSLGCLSSDTVFRVFNSAQISYNPYLYSPSMNYHTAETTLGMASVLFSGGGGEEEKKRIVEFTTSQLMHSEGKGGMDIEETGRSCFFIRILTCALSSCPGSMSEGLLKVFREQVFTYVLKVLSTLNGPDNGSNKVMVKVKELLDVAWTRHRGEFKLQFEMVLEKVVGRLVSGGSPPSDLIGWQEEEARERNEEMWMNWILDIFTFTGGEGADGGALTLMYANYDCEVVRRDLAEGIIMQLCQGVGGGGGGQEKEEDGDRSRELWGDKQQGRAWSGKVRVLAMEVLKVGLGKYVVEEGAEDVEYDFGGEEDRGTLKLLEDKRKKMILKEGATLFNDKPGLGVDFLVKSGVMEKEPGPEELAKFLRNGIGVGLDKTVLGAYLGELGKPNAGNTTKTTKFKELLLKEYCSLFDFEGQDLLSCLRMFLSGFRLPGEAQQIDRIIQAFSESCGTCCQEYLAGGILSSDPKHAVDTVYLLSFSIIMLNTDLHNPNIRPDRKMSQAAFIKNNTYYGEDIMEKGTELPREVLIGIYESIRDEEIITKSEGPKGDGMTIDRWKDTLRSATQNGLSSLTFLPPGSYNAAKINRQVIAKIWRPIFAAACSNLLSPISTPFEKKAGADLCEVLGRCCAVYGMTEALEGIVCSLASFTGLLGARPSSEVAKTSWLESSADIWSIPIGPSPAVLNPDDVWRDRADLNAGFTSQKGQEFASSSSRQACCSAVFAISRSLGHHLTNVDGWKSILMLLLALREVKLLPKEILTETDPPAVKLQGDIYMQVLRNSVADSEIKGRGQGRQNAPSTPVGVLSKIGDFFFGSGGEVTEVLTLEDPLVEEPDSPPSSASRPEDISLDISSIDDIDYLWDEAAESEDEDDDEDEREMNRPPPSVEVGIDVDGTPLRMITSQPVKVLSKRALLRKSLASSCDFEEIVRKTKYLGDESINALVTALTQIIVDDNGVDRTIEMEKREVVGGDFDEYKQGGSLKTARDLVKGTAKIWDGCASTIGSVAWCEVLLVEIVLRNKDRLRGHLGEIVFNHYRKGLEGVEAVTFSVVKRTSGLLRLCGRLIGVKEMTQDLLDLLFSLASQNETYKEIMWPLVLDGLLKILQENPNIFSMTNPSSWVKWCELLEEYIDCIQGNLEADGLEEVWGGLLKAHRLAFLLVHSKELGRMGGGAMARPVLKLVEVAAGVDGKGGEVEGSEEEWAFRSRIAVAGLDMLVVVQSRVDMKKEEDVAENWMGVILGLEVVAKYASMTAVRQHAITILFEAVTDVSAKLLSKEVLRGVVWGCCSVGEERLENIFGLDIAEDLVACADDVVAEVNLSILLAFKGFLCHLEELLREGGDKMEDTWTKLLNIAGIVLEGGRGEEFEKFHSGGIEMCVEQLRNTLNVMLKMGAFAEGGELRKVTVDRVGELKGVTDVFEESAGGHETSES</sequence>
<accession>A0A9W7GGJ8</accession>
<dbReference type="Proteomes" id="UP001165065">
    <property type="component" value="Unassembled WGS sequence"/>
</dbReference>
<name>A0A9W7GGJ8_9STRA</name>
<dbReference type="PANTHER" id="PTHR10663">
    <property type="entry name" value="GUANYL-NUCLEOTIDE EXCHANGE FACTOR"/>
    <property type="match status" value="1"/>
</dbReference>
<dbReference type="SUPFAM" id="SSF48425">
    <property type="entry name" value="Sec7 domain"/>
    <property type="match status" value="1"/>
</dbReference>
<gene>
    <name evidence="3" type="ORF">TrCOL_g7797</name>
</gene>
<feature type="compositionally biased region" description="Acidic residues" evidence="1">
    <location>
        <begin position="1027"/>
        <end position="1039"/>
    </location>
</feature>